<comment type="subcellular location">
    <subcellularLocation>
        <location evidence="1">Cell membrane</location>
        <topology evidence="1">Multi-pass membrane protein</topology>
    </subcellularLocation>
</comment>
<evidence type="ECO:0000313" key="7">
    <source>
        <dbReference type="EMBL" id="WSB66628.1"/>
    </source>
</evidence>
<evidence type="ECO:0000256" key="2">
    <source>
        <dbReference type="ARBA" id="ARBA00022475"/>
    </source>
</evidence>
<dbReference type="EMBL" id="CP109106">
    <property type="protein sequence ID" value="WSB66628.1"/>
    <property type="molecule type" value="Genomic_DNA"/>
</dbReference>
<dbReference type="Pfam" id="PF06081">
    <property type="entry name" value="ArAE_1"/>
    <property type="match status" value="1"/>
</dbReference>
<organism evidence="7 8">
    <name type="scientific">Streptomyces decoyicus</name>
    <dbReference type="NCBI Taxonomy" id="249567"/>
    <lineage>
        <taxon>Bacteria</taxon>
        <taxon>Bacillati</taxon>
        <taxon>Actinomycetota</taxon>
        <taxon>Actinomycetes</taxon>
        <taxon>Kitasatosporales</taxon>
        <taxon>Streptomycetaceae</taxon>
        <taxon>Streptomyces</taxon>
    </lineage>
</organism>
<dbReference type="InterPro" id="IPR010343">
    <property type="entry name" value="ArAE_1"/>
</dbReference>
<reference evidence="7 8" key="1">
    <citation type="submission" date="2022-10" db="EMBL/GenBank/DDBJ databases">
        <title>The complete genomes of actinobacterial strains from the NBC collection.</title>
        <authorList>
            <person name="Joergensen T.S."/>
            <person name="Alvarez Arevalo M."/>
            <person name="Sterndorff E.B."/>
            <person name="Faurdal D."/>
            <person name="Vuksanovic O."/>
            <person name="Mourched A.-S."/>
            <person name="Charusanti P."/>
            <person name="Shaw S."/>
            <person name="Blin K."/>
            <person name="Weber T."/>
        </authorList>
    </citation>
    <scope>NUCLEOTIDE SEQUENCE [LARGE SCALE GENOMIC DNA]</scope>
    <source>
        <strain evidence="7 8">NBC 01774</strain>
    </source>
</reference>
<evidence type="ECO:0000256" key="4">
    <source>
        <dbReference type="ARBA" id="ARBA00022989"/>
    </source>
</evidence>
<gene>
    <name evidence="7" type="ORF">OG863_00730</name>
</gene>
<proteinExistence type="predicted"/>
<evidence type="ECO:0000256" key="5">
    <source>
        <dbReference type="ARBA" id="ARBA00023136"/>
    </source>
</evidence>
<keyword evidence="2" id="KW-1003">Cell membrane</keyword>
<keyword evidence="4 6" id="KW-1133">Transmembrane helix</keyword>
<dbReference type="Proteomes" id="UP001344251">
    <property type="component" value="Chromosome"/>
</dbReference>
<accession>A0ABZ1F8I6</accession>
<dbReference type="RefSeq" id="WP_326615749.1">
    <property type="nucleotide sequence ID" value="NZ_CP109106.1"/>
</dbReference>
<feature type="transmembrane region" description="Helical" evidence="6">
    <location>
        <begin position="64"/>
        <end position="82"/>
    </location>
</feature>
<name>A0ABZ1F8I6_9ACTN</name>
<evidence type="ECO:0000256" key="1">
    <source>
        <dbReference type="ARBA" id="ARBA00004651"/>
    </source>
</evidence>
<evidence type="ECO:0000256" key="3">
    <source>
        <dbReference type="ARBA" id="ARBA00022692"/>
    </source>
</evidence>
<protein>
    <submittedName>
        <fullName evidence="7">Aromatic acid exporter family protein</fullName>
    </submittedName>
</protein>
<feature type="transmembrane region" description="Helical" evidence="6">
    <location>
        <begin position="136"/>
        <end position="154"/>
    </location>
</feature>
<evidence type="ECO:0000313" key="8">
    <source>
        <dbReference type="Proteomes" id="UP001344251"/>
    </source>
</evidence>
<keyword evidence="3 6" id="KW-0812">Transmembrane</keyword>
<keyword evidence="8" id="KW-1185">Reference proteome</keyword>
<sequence length="398" mass="43892">MTGCTSQAEPSEAGRFARIGQWWSRALGSDGYERHTALLVGKSTLAATIAWVISYPLLNAQSPAFAPFSAVLIMQVTIYQTLVQSLRYVGAVVAGVAVQIALGFLVGPEAVTFALVALVALVIGRWPALGAQGGQVPTAAFFAFATYTSATGYPEKIAQLGQIVLLVLIGSVVALTVNLVVFPPMRFRSAEYSVRTLAHALCDLLGDIHPVLSAGELEQEQTEQWRARAAQTGELITQARVGMRTARESLYYNPRRFLRRHRGRTGFENYGAVLEALERTLYQAASLTRSLDQWRDTETNYNYRIFLERYGTFLAAIADSARLLSALDEDHLADQAEELCQLADRAQHYRRQVSEQAESDGLPLADPTRPYGVLVVEATRLMEEFQHTSDVLQRYADK</sequence>
<feature type="transmembrane region" description="Helical" evidence="6">
    <location>
        <begin position="160"/>
        <end position="182"/>
    </location>
</feature>
<evidence type="ECO:0000256" key="6">
    <source>
        <dbReference type="SAM" id="Phobius"/>
    </source>
</evidence>
<keyword evidence="5 6" id="KW-0472">Membrane</keyword>
<feature type="transmembrane region" description="Helical" evidence="6">
    <location>
        <begin position="37"/>
        <end position="58"/>
    </location>
</feature>